<gene>
    <name evidence="2" type="ORF">E2C01_007948</name>
</gene>
<feature type="compositionally biased region" description="Basic and acidic residues" evidence="1">
    <location>
        <begin position="18"/>
        <end position="28"/>
    </location>
</feature>
<feature type="region of interest" description="Disordered" evidence="1">
    <location>
        <begin position="1"/>
        <end position="28"/>
    </location>
</feature>
<protein>
    <submittedName>
        <fullName evidence="2">Uncharacterized protein</fullName>
    </submittedName>
</protein>
<accession>A0A5B7D2L3</accession>
<dbReference type="EMBL" id="VSRR010000406">
    <property type="protein sequence ID" value="MPC15164.1"/>
    <property type="molecule type" value="Genomic_DNA"/>
</dbReference>
<sequence length="69" mass="7672">MITSSVRARKPFSSAFGQERREKGGGWEDEFGERRLKASCFLIEWLPGAIPTMLAPPPSFLPAASDLYL</sequence>
<proteinExistence type="predicted"/>
<evidence type="ECO:0000256" key="1">
    <source>
        <dbReference type="SAM" id="MobiDB-lite"/>
    </source>
</evidence>
<keyword evidence="3" id="KW-1185">Reference proteome</keyword>
<comment type="caution">
    <text evidence="2">The sequence shown here is derived from an EMBL/GenBank/DDBJ whole genome shotgun (WGS) entry which is preliminary data.</text>
</comment>
<dbReference type="Proteomes" id="UP000324222">
    <property type="component" value="Unassembled WGS sequence"/>
</dbReference>
<reference evidence="2 3" key="1">
    <citation type="submission" date="2019-05" db="EMBL/GenBank/DDBJ databases">
        <title>Another draft genome of Portunus trituberculatus and its Hox gene families provides insights of decapod evolution.</title>
        <authorList>
            <person name="Jeong J.-H."/>
            <person name="Song I."/>
            <person name="Kim S."/>
            <person name="Choi T."/>
            <person name="Kim D."/>
            <person name="Ryu S."/>
            <person name="Kim W."/>
        </authorList>
    </citation>
    <scope>NUCLEOTIDE SEQUENCE [LARGE SCALE GENOMIC DNA]</scope>
    <source>
        <tissue evidence="2">Muscle</tissue>
    </source>
</reference>
<organism evidence="2 3">
    <name type="scientific">Portunus trituberculatus</name>
    <name type="common">Swimming crab</name>
    <name type="synonym">Neptunus trituberculatus</name>
    <dbReference type="NCBI Taxonomy" id="210409"/>
    <lineage>
        <taxon>Eukaryota</taxon>
        <taxon>Metazoa</taxon>
        <taxon>Ecdysozoa</taxon>
        <taxon>Arthropoda</taxon>
        <taxon>Crustacea</taxon>
        <taxon>Multicrustacea</taxon>
        <taxon>Malacostraca</taxon>
        <taxon>Eumalacostraca</taxon>
        <taxon>Eucarida</taxon>
        <taxon>Decapoda</taxon>
        <taxon>Pleocyemata</taxon>
        <taxon>Brachyura</taxon>
        <taxon>Eubrachyura</taxon>
        <taxon>Portunoidea</taxon>
        <taxon>Portunidae</taxon>
        <taxon>Portuninae</taxon>
        <taxon>Portunus</taxon>
    </lineage>
</organism>
<evidence type="ECO:0000313" key="2">
    <source>
        <dbReference type="EMBL" id="MPC15164.1"/>
    </source>
</evidence>
<name>A0A5B7D2L3_PORTR</name>
<evidence type="ECO:0000313" key="3">
    <source>
        <dbReference type="Proteomes" id="UP000324222"/>
    </source>
</evidence>
<dbReference type="AlphaFoldDB" id="A0A5B7D2L3"/>